<feature type="non-terminal residue" evidence="5">
    <location>
        <position position="104"/>
    </location>
</feature>
<name>A0A0F8Z575_9ZZZZ</name>
<sequence length="104" mass="11694">MELIYFQEAVDLVAKAFGLLGLTRDIEKLNVKELDLDHTPSRVVRMWLEMTEGVRGDPPEIAAFDSDHDQMLVCVGIDFTSLCSHHLVPFRGKVHIGYVPDGKV</sequence>
<dbReference type="Gene3D" id="1.10.286.10">
    <property type="match status" value="1"/>
</dbReference>
<accession>A0A0F8Z575</accession>
<dbReference type="GO" id="GO:0006729">
    <property type="term" value="P:tetrahydrobiopterin biosynthetic process"/>
    <property type="evidence" value="ECO:0007669"/>
    <property type="project" value="TreeGrafter"/>
</dbReference>
<dbReference type="GO" id="GO:0008270">
    <property type="term" value="F:zinc ion binding"/>
    <property type="evidence" value="ECO:0007669"/>
    <property type="project" value="TreeGrafter"/>
</dbReference>
<dbReference type="InterPro" id="IPR020602">
    <property type="entry name" value="GTP_CycHdrlase_I_dom"/>
</dbReference>
<dbReference type="GO" id="GO:0046654">
    <property type="term" value="P:tetrahydrofolate biosynthetic process"/>
    <property type="evidence" value="ECO:0007669"/>
    <property type="project" value="InterPro"/>
</dbReference>
<dbReference type="UniPathway" id="UPA00848">
    <property type="reaction ID" value="UER00151"/>
</dbReference>
<protein>
    <recommendedName>
        <fullName evidence="2">GTP cyclohydrolase I</fullName>
        <ecNumber evidence="2">3.5.4.16</ecNumber>
    </recommendedName>
</protein>
<dbReference type="EC" id="3.5.4.16" evidence="2"/>
<dbReference type="Pfam" id="PF01227">
    <property type="entry name" value="GTP_cyclohydroI"/>
    <property type="match status" value="1"/>
</dbReference>
<dbReference type="GO" id="GO:0005737">
    <property type="term" value="C:cytoplasm"/>
    <property type="evidence" value="ECO:0007669"/>
    <property type="project" value="TreeGrafter"/>
</dbReference>
<organism evidence="5">
    <name type="scientific">marine sediment metagenome</name>
    <dbReference type="NCBI Taxonomy" id="412755"/>
    <lineage>
        <taxon>unclassified sequences</taxon>
        <taxon>metagenomes</taxon>
        <taxon>ecological metagenomes</taxon>
    </lineage>
</organism>
<dbReference type="InterPro" id="IPR043133">
    <property type="entry name" value="GTP-CH-I_C/QueF"/>
</dbReference>
<keyword evidence="3" id="KW-0378">Hydrolase</keyword>
<dbReference type="SUPFAM" id="SSF55620">
    <property type="entry name" value="Tetrahydrobiopterin biosynthesis enzymes-like"/>
    <property type="match status" value="1"/>
</dbReference>
<dbReference type="GO" id="GO:0005525">
    <property type="term" value="F:GTP binding"/>
    <property type="evidence" value="ECO:0007669"/>
    <property type="project" value="TreeGrafter"/>
</dbReference>
<feature type="domain" description="GTP cyclohydrolase I" evidence="4">
    <location>
        <begin position="32"/>
        <end position="104"/>
    </location>
</feature>
<evidence type="ECO:0000256" key="3">
    <source>
        <dbReference type="ARBA" id="ARBA00022801"/>
    </source>
</evidence>
<dbReference type="InterPro" id="IPR043134">
    <property type="entry name" value="GTP-CH-I_N"/>
</dbReference>
<comment type="pathway">
    <text evidence="1">Cofactor biosynthesis; 7,8-dihydroneopterin triphosphate biosynthesis; 7,8-dihydroneopterin triphosphate from GTP: step 1/1.</text>
</comment>
<reference evidence="5" key="1">
    <citation type="journal article" date="2015" name="Nature">
        <title>Complex archaea that bridge the gap between prokaryotes and eukaryotes.</title>
        <authorList>
            <person name="Spang A."/>
            <person name="Saw J.H."/>
            <person name="Jorgensen S.L."/>
            <person name="Zaremba-Niedzwiedzka K."/>
            <person name="Martijn J."/>
            <person name="Lind A.E."/>
            <person name="van Eijk R."/>
            <person name="Schleper C."/>
            <person name="Guy L."/>
            <person name="Ettema T.J."/>
        </authorList>
    </citation>
    <scope>NUCLEOTIDE SEQUENCE</scope>
</reference>
<dbReference type="EMBL" id="LAZR01065592">
    <property type="protein sequence ID" value="KKK55241.1"/>
    <property type="molecule type" value="Genomic_DNA"/>
</dbReference>
<dbReference type="Gene3D" id="3.30.1130.10">
    <property type="match status" value="1"/>
</dbReference>
<evidence type="ECO:0000256" key="1">
    <source>
        <dbReference type="ARBA" id="ARBA00005080"/>
    </source>
</evidence>
<dbReference type="AlphaFoldDB" id="A0A0F8Z575"/>
<evidence type="ECO:0000259" key="4">
    <source>
        <dbReference type="Pfam" id="PF01227"/>
    </source>
</evidence>
<proteinExistence type="predicted"/>
<evidence type="ECO:0000313" key="5">
    <source>
        <dbReference type="EMBL" id="KKK55241.1"/>
    </source>
</evidence>
<comment type="caution">
    <text evidence="5">The sequence shown here is derived from an EMBL/GenBank/DDBJ whole genome shotgun (WGS) entry which is preliminary data.</text>
</comment>
<dbReference type="PANTHER" id="PTHR11109">
    <property type="entry name" value="GTP CYCLOHYDROLASE I"/>
    <property type="match status" value="1"/>
</dbReference>
<dbReference type="PANTHER" id="PTHR11109:SF7">
    <property type="entry name" value="GTP CYCLOHYDROLASE 1"/>
    <property type="match status" value="1"/>
</dbReference>
<gene>
    <name evidence="5" type="ORF">LCGC14_3076570</name>
</gene>
<dbReference type="GO" id="GO:0003934">
    <property type="term" value="F:GTP cyclohydrolase I activity"/>
    <property type="evidence" value="ECO:0007669"/>
    <property type="project" value="UniProtKB-EC"/>
</dbReference>
<dbReference type="InterPro" id="IPR001474">
    <property type="entry name" value="GTP_CycHdrlase_I"/>
</dbReference>
<evidence type="ECO:0000256" key="2">
    <source>
        <dbReference type="ARBA" id="ARBA00012715"/>
    </source>
</evidence>